<organism evidence="8 9">
    <name type="scientific">Planobispora siamensis</name>
    <dbReference type="NCBI Taxonomy" id="936338"/>
    <lineage>
        <taxon>Bacteria</taxon>
        <taxon>Bacillati</taxon>
        <taxon>Actinomycetota</taxon>
        <taxon>Actinomycetes</taxon>
        <taxon>Streptosporangiales</taxon>
        <taxon>Streptosporangiaceae</taxon>
        <taxon>Planobispora</taxon>
    </lineage>
</organism>
<keyword evidence="3 6" id="KW-0812">Transmembrane</keyword>
<evidence type="ECO:0000256" key="6">
    <source>
        <dbReference type="SAM" id="Phobius"/>
    </source>
</evidence>
<feature type="transmembrane region" description="Helical" evidence="6">
    <location>
        <begin position="276"/>
        <end position="297"/>
    </location>
</feature>
<sequence length="405" mass="41618">MLGALRVRDFRLLWVARLNATLAAGLLVVAVPAHMYAVTGSVLATGLTLAVEYLPVLVLGPFAGVVADRWDRRRLMAGTDLVRVPVVCLLLFARTPDTVWLVYLAVLAEGVAAVLFRPAAQAHTPAVVGTGPTLTSANALNAVTSGAVGLVAAPLGATLFAFFGIGAVVTASAVGYLASATAIAFTRPYSRDRRPSRRVPAELRDGLSHLRRSSTARALLAASGVYLAANAALTALLVPFGVTYLGGSANVGWLLSALSAGFLLGAPISRRIVERFPARTAITCGQVMVAGAFFVMFNARSMPVALTAAFLLGIPGVTVLVAVQTWVQRTSPAALLGRVSAAFLTVEAAATVIGAFTGPALSELAGPPVALNAACAATLGSAALTFSLLPRSLSRVSNAVTHGDR</sequence>
<feature type="transmembrane region" description="Helical" evidence="6">
    <location>
        <begin position="161"/>
        <end position="185"/>
    </location>
</feature>
<feature type="transmembrane region" description="Helical" evidence="6">
    <location>
        <begin position="244"/>
        <end position="264"/>
    </location>
</feature>
<dbReference type="RefSeq" id="WP_204062051.1">
    <property type="nucleotide sequence ID" value="NZ_BOOJ01000004.1"/>
</dbReference>
<evidence type="ECO:0000313" key="8">
    <source>
        <dbReference type="EMBL" id="GIH89643.1"/>
    </source>
</evidence>
<dbReference type="GO" id="GO:0005886">
    <property type="term" value="C:plasma membrane"/>
    <property type="evidence" value="ECO:0007669"/>
    <property type="project" value="UniProtKB-SubCell"/>
</dbReference>
<accession>A0A8J3WHK2</accession>
<feature type="transmembrane region" description="Helical" evidence="6">
    <location>
        <begin position="303"/>
        <end position="323"/>
    </location>
</feature>
<comment type="caution">
    <text evidence="8">The sequence shown here is derived from an EMBL/GenBank/DDBJ whole genome shotgun (WGS) entry which is preliminary data.</text>
</comment>
<feature type="transmembrane region" description="Helical" evidence="6">
    <location>
        <begin position="12"/>
        <end position="36"/>
    </location>
</feature>
<name>A0A8J3WHK2_9ACTN</name>
<dbReference type="SUPFAM" id="SSF103473">
    <property type="entry name" value="MFS general substrate transporter"/>
    <property type="match status" value="1"/>
</dbReference>
<dbReference type="CDD" id="cd06173">
    <property type="entry name" value="MFS_MefA_like"/>
    <property type="match status" value="1"/>
</dbReference>
<dbReference type="GO" id="GO:0022857">
    <property type="term" value="F:transmembrane transporter activity"/>
    <property type="evidence" value="ECO:0007669"/>
    <property type="project" value="InterPro"/>
</dbReference>
<dbReference type="AlphaFoldDB" id="A0A8J3WHK2"/>
<dbReference type="PANTHER" id="PTHR23513">
    <property type="entry name" value="INTEGRAL MEMBRANE EFFLUX PROTEIN-RELATED"/>
    <property type="match status" value="1"/>
</dbReference>
<evidence type="ECO:0000259" key="7">
    <source>
        <dbReference type="PROSITE" id="PS50850"/>
    </source>
</evidence>
<dbReference type="InterPro" id="IPR036259">
    <property type="entry name" value="MFS_trans_sf"/>
</dbReference>
<evidence type="ECO:0000256" key="5">
    <source>
        <dbReference type="ARBA" id="ARBA00023136"/>
    </source>
</evidence>
<dbReference type="PANTHER" id="PTHR23513:SF6">
    <property type="entry name" value="MAJOR FACILITATOR SUPERFAMILY ASSOCIATED DOMAIN-CONTAINING PROTEIN"/>
    <property type="match status" value="1"/>
</dbReference>
<evidence type="ECO:0000256" key="1">
    <source>
        <dbReference type="ARBA" id="ARBA00004651"/>
    </source>
</evidence>
<reference evidence="8 9" key="1">
    <citation type="submission" date="2021-01" db="EMBL/GenBank/DDBJ databases">
        <title>Whole genome shotgun sequence of Planobispora siamensis NBRC 107568.</title>
        <authorList>
            <person name="Komaki H."/>
            <person name="Tamura T."/>
        </authorList>
    </citation>
    <scope>NUCLEOTIDE SEQUENCE [LARGE SCALE GENOMIC DNA]</scope>
    <source>
        <strain evidence="8 9">NBRC 107568</strain>
    </source>
</reference>
<dbReference type="EMBL" id="BOOJ01000004">
    <property type="protein sequence ID" value="GIH89643.1"/>
    <property type="molecule type" value="Genomic_DNA"/>
</dbReference>
<feature type="transmembrane region" description="Helical" evidence="6">
    <location>
        <begin position="99"/>
        <end position="116"/>
    </location>
</feature>
<comment type="subcellular location">
    <subcellularLocation>
        <location evidence="1">Cell membrane</location>
        <topology evidence="1">Multi-pass membrane protein</topology>
    </subcellularLocation>
</comment>
<feature type="transmembrane region" description="Helical" evidence="6">
    <location>
        <begin position="218"/>
        <end position="238"/>
    </location>
</feature>
<protein>
    <submittedName>
        <fullName evidence="8">MFS transporter</fullName>
    </submittedName>
</protein>
<keyword evidence="2" id="KW-1003">Cell membrane</keyword>
<feature type="transmembrane region" description="Helical" evidence="6">
    <location>
        <begin position="369"/>
        <end position="389"/>
    </location>
</feature>
<evidence type="ECO:0000256" key="3">
    <source>
        <dbReference type="ARBA" id="ARBA00022692"/>
    </source>
</evidence>
<evidence type="ECO:0000256" key="4">
    <source>
        <dbReference type="ARBA" id="ARBA00022989"/>
    </source>
</evidence>
<evidence type="ECO:0000256" key="2">
    <source>
        <dbReference type="ARBA" id="ARBA00022475"/>
    </source>
</evidence>
<evidence type="ECO:0000313" key="9">
    <source>
        <dbReference type="Proteomes" id="UP000619788"/>
    </source>
</evidence>
<dbReference type="PROSITE" id="PS50850">
    <property type="entry name" value="MFS"/>
    <property type="match status" value="1"/>
</dbReference>
<feature type="domain" description="Major facilitator superfamily (MFS) profile" evidence="7">
    <location>
        <begin position="168"/>
        <end position="405"/>
    </location>
</feature>
<proteinExistence type="predicted"/>
<dbReference type="Proteomes" id="UP000619788">
    <property type="component" value="Unassembled WGS sequence"/>
</dbReference>
<dbReference type="Pfam" id="PF07690">
    <property type="entry name" value="MFS_1"/>
    <property type="match status" value="1"/>
</dbReference>
<dbReference type="InterPro" id="IPR011701">
    <property type="entry name" value="MFS"/>
</dbReference>
<feature type="transmembrane region" description="Helical" evidence="6">
    <location>
        <begin position="42"/>
        <end position="63"/>
    </location>
</feature>
<keyword evidence="9" id="KW-1185">Reference proteome</keyword>
<dbReference type="Gene3D" id="1.20.1250.20">
    <property type="entry name" value="MFS general substrate transporter like domains"/>
    <property type="match status" value="1"/>
</dbReference>
<keyword evidence="5 6" id="KW-0472">Membrane</keyword>
<dbReference type="InterPro" id="IPR020846">
    <property type="entry name" value="MFS_dom"/>
</dbReference>
<feature type="transmembrane region" description="Helical" evidence="6">
    <location>
        <begin position="335"/>
        <end position="357"/>
    </location>
</feature>
<gene>
    <name evidence="8" type="ORF">Psi01_02730</name>
</gene>
<keyword evidence="4 6" id="KW-1133">Transmembrane helix</keyword>